<protein>
    <recommendedName>
        <fullName evidence="4">MADF domain-containing protein</fullName>
    </recommendedName>
</protein>
<dbReference type="AlphaFoldDB" id="A0ABD2L8Y0"/>
<dbReference type="PANTHER" id="PTHR11280">
    <property type="entry name" value="GLUCOSAMINE-6-PHOSPHATE ISOMERASE"/>
    <property type="match status" value="1"/>
</dbReference>
<evidence type="ECO:0000313" key="5">
    <source>
        <dbReference type="EMBL" id="KAL3111647.1"/>
    </source>
</evidence>
<dbReference type="InterPro" id="IPR004547">
    <property type="entry name" value="Glucosamine6P_isomerase"/>
</dbReference>
<gene>
    <name evidence="5" type="ORF">niasHT_013758</name>
</gene>
<feature type="region of interest" description="Disordered" evidence="3">
    <location>
        <begin position="147"/>
        <end position="205"/>
    </location>
</feature>
<dbReference type="EMBL" id="JBICBT010000497">
    <property type="protein sequence ID" value="KAL3111647.1"/>
    <property type="molecule type" value="Genomic_DNA"/>
</dbReference>
<sequence>MKLLIFDDYEAMSAFGAQLVAGRINNTLGQRKVTAGAANVPNERPLYSVGLPTGGTPLGMYRKLTEMHKAGQVSFANVVTFNMDEYVGIPRNHPHSYHTFMFSNLFRRKKSVSHHQQSPSSALLLAHHQQAPIVPIRRFISIKHKHWKSSTHHHRPLPPPPPAAQTAEGPRRSIRRRPRRPIVRQTPRAEALAERNSSKARPAHRPAAMIEDAIASAINGGGSATVADIALLRNGRLSGASSVVAGGANDDFVRRLVDVVRREPALYDPSHEHYGNKHASAHFRTAIWQRLCKELDYPDDPQALQKQWKSIRDKYIKEKKRRKGGTTTTMMDHSESMANGTRNFNVLGWLDDYIGDNANAVSSRLFHSVPSTSGEPSSSAFLLTKSELNNSTLLNGGGSSCEKHILSLGKRGAAMTAKPVTKRQHNGGGECTANGSSPSSSAGSEISVGSAAAATVAFGGTAAAGGGGQQQQHPNAILLPQLRHLPTNVNGVTTNGNNNTFGSFNGTASSAGVGRLLRARHGIGSNSHHDQLQQIGGGQHQLQHQFGGGRLSLHHQQPKLEVVNASPPTTSTTTTSSTTSGRATTVHQTAANPSTNATGRSSTSNSGCGGSKFHLPELKVGRPQQQQSAAGDDAKFRKREHAKTEQVVGRDGGRRKTSDERHRRLTAGARRAPANQSTACGSRADFFRSP</sequence>
<reference evidence="5 6" key="1">
    <citation type="submission" date="2024-10" db="EMBL/GenBank/DDBJ databases">
        <authorList>
            <person name="Kim D."/>
        </authorList>
    </citation>
    <scope>NUCLEOTIDE SEQUENCE [LARGE SCALE GENOMIC DNA]</scope>
    <source>
        <strain evidence="5">BH-2024</strain>
    </source>
</reference>
<feature type="compositionally biased region" description="Basic residues" evidence="3">
    <location>
        <begin position="147"/>
        <end position="156"/>
    </location>
</feature>
<evidence type="ECO:0000256" key="2">
    <source>
        <dbReference type="ARBA" id="ARBA00004775"/>
    </source>
</evidence>
<evidence type="ECO:0000256" key="3">
    <source>
        <dbReference type="SAM" id="MobiDB-lite"/>
    </source>
</evidence>
<keyword evidence="6" id="KW-1185">Reference proteome</keyword>
<accession>A0ABD2L8Y0</accession>
<feature type="compositionally biased region" description="Basic and acidic residues" evidence="3">
    <location>
        <begin position="651"/>
        <end position="662"/>
    </location>
</feature>
<comment type="pathway">
    <text evidence="2">Nucleotide-sugar biosynthesis; UDP-N-acetyl-alpha-D-glucosamine biosynthesis; alpha-D-glucosamine 6-phosphate from D-fructose 6-phosphate: step 1/1.</text>
</comment>
<comment type="catalytic activity">
    <reaction evidence="1">
        <text>alpha-D-glucosamine 6-phosphate + H2O = beta-D-fructose 6-phosphate + NH4(+)</text>
        <dbReference type="Rhea" id="RHEA:12172"/>
        <dbReference type="ChEBI" id="CHEBI:15377"/>
        <dbReference type="ChEBI" id="CHEBI:28938"/>
        <dbReference type="ChEBI" id="CHEBI:57634"/>
        <dbReference type="ChEBI" id="CHEBI:75989"/>
        <dbReference type="EC" id="3.5.99.6"/>
    </reaction>
</comment>
<dbReference type="Gene3D" id="3.40.50.1360">
    <property type="match status" value="1"/>
</dbReference>
<evidence type="ECO:0000256" key="1">
    <source>
        <dbReference type="ARBA" id="ARBA00000644"/>
    </source>
</evidence>
<dbReference type="SMART" id="SM00595">
    <property type="entry name" value="MADF"/>
    <property type="match status" value="1"/>
</dbReference>
<feature type="compositionally biased region" description="Polar residues" evidence="3">
    <location>
        <begin position="581"/>
        <end position="606"/>
    </location>
</feature>
<dbReference type="InterPro" id="IPR037171">
    <property type="entry name" value="NagB/RpiA_transferase-like"/>
</dbReference>
<feature type="compositionally biased region" description="Low complexity" evidence="3">
    <location>
        <begin position="433"/>
        <end position="445"/>
    </location>
</feature>
<dbReference type="Pfam" id="PF10545">
    <property type="entry name" value="MADF_DNA_bdg"/>
    <property type="match status" value="1"/>
</dbReference>
<dbReference type="InterPro" id="IPR006578">
    <property type="entry name" value="MADF-dom"/>
</dbReference>
<feature type="region of interest" description="Disordered" evidence="3">
    <location>
        <begin position="561"/>
        <end position="690"/>
    </location>
</feature>
<dbReference type="GO" id="GO:0004342">
    <property type="term" value="F:glucosamine-6-phosphate deaminase activity"/>
    <property type="evidence" value="ECO:0007669"/>
    <property type="project" value="UniProtKB-EC"/>
</dbReference>
<proteinExistence type="predicted"/>
<dbReference type="PANTHER" id="PTHR11280:SF5">
    <property type="entry name" value="GLUCOSAMINE-6-PHOSPHATE ISOMERASE"/>
    <property type="match status" value="1"/>
</dbReference>
<dbReference type="PROSITE" id="PS51029">
    <property type="entry name" value="MADF"/>
    <property type="match status" value="1"/>
</dbReference>
<organism evidence="5 6">
    <name type="scientific">Heterodera trifolii</name>
    <dbReference type="NCBI Taxonomy" id="157864"/>
    <lineage>
        <taxon>Eukaryota</taxon>
        <taxon>Metazoa</taxon>
        <taxon>Ecdysozoa</taxon>
        <taxon>Nematoda</taxon>
        <taxon>Chromadorea</taxon>
        <taxon>Rhabditida</taxon>
        <taxon>Tylenchina</taxon>
        <taxon>Tylenchomorpha</taxon>
        <taxon>Tylenchoidea</taxon>
        <taxon>Heteroderidae</taxon>
        <taxon>Heteroderinae</taxon>
        <taxon>Heterodera</taxon>
    </lineage>
</organism>
<evidence type="ECO:0000313" key="6">
    <source>
        <dbReference type="Proteomes" id="UP001620626"/>
    </source>
</evidence>
<evidence type="ECO:0000259" key="4">
    <source>
        <dbReference type="PROSITE" id="PS51029"/>
    </source>
</evidence>
<feature type="domain" description="MADF" evidence="4">
    <location>
        <begin position="255"/>
        <end position="355"/>
    </location>
</feature>
<feature type="region of interest" description="Disordered" evidence="3">
    <location>
        <begin position="416"/>
        <end position="445"/>
    </location>
</feature>
<comment type="caution">
    <text evidence="5">The sequence shown here is derived from an EMBL/GenBank/DDBJ whole genome shotgun (WGS) entry which is preliminary data.</text>
</comment>
<dbReference type="Proteomes" id="UP001620626">
    <property type="component" value="Unassembled WGS sequence"/>
</dbReference>
<feature type="compositionally biased region" description="Low complexity" evidence="3">
    <location>
        <begin position="566"/>
        <end position="580"/>
    </location>
</feature>
<feature type="region of interest" description="Disordered" evidence="3">
    <location>
        <begin position="526"/>
        <end position="545"/>
    </location>
</feature>
<name>A0ABD2L8Y0_9BILA</name>
<dbReference type="SUPFAM" id="SSF100950">
    <property type="entry name" value="NagB/RpiA/CoA transferase-like"/>
    <property type="match status" value="1"/>
</dbReference>
<feature type="compositionally biased region" description="Basic residues" evidence="3">
    <location>
        <begin position="172"/>
        <end position="182"/>
    </location>
</feature>